<dbReference type="Proteomes" id="UP000799438">
    <property type="component" value="Unassembled WGS sequence"/>
</dbReference>
<dbReference type="RefSeq" id="XP_033393538.1">
    <property type="nucleotide sequence ID" value="XM_033543485.1"/>
</dbReference>
<feature type="region of interest" description="Disordered" evidence="1">
    <location>
        <begin position="137"/>
        <end position="161"/>
    </location>
</feature>
<evidence type="ECO:0000313" key="3">
    <source>
        <dbReference type="EMBL" id="KAF2137823.1"/>
    </source>
</evidence>
<dbReference type="EMBL" id="ML995499">
    <property type="protein sequence ID" value="KAF2137823.1"/>
    <property type="molecule type" value="Genomic_DNA"/>
</dbReference>
<dbReference type="AlphaFoldDB" id="A0A6A6B372"/>
<proteinExistence type="predicted"/>
<name>A0A6A6B372_9PEZI</name>
<reference evidence="3" key="1">
    <citation type="journal article" date="2020" name="Stud. Mycol.">
        <title>101 Dothideomycetes genomes: a test case for predicting lifestyles and emergence of pathogens.</title>
        <authorList>
            <person name="Haridas S."/>
            <person name="Albert R."/>
            <person name="Binder M."/>
            <person name="Bloem J."/>
            <person name="Labutti K."/>
            <person name="Salamov A."/>
            <person name="Andreopoulos B."/>
            <person name="Baker S."/>
            <person name="Barry K."/>
            <person name="Bills G."/>
            <person name="Bluhm B."/>
            <person name="Cannon C."/>
            <person name="Castanera R."/>
            <person name="Culley D."/>
            <person name="Daum C."/>
            <person name="Ezra D."/>
            <person name="Gonzalez J."/>
            <person name="Henrissat B."/>
            <person name="Kuo A."/>
            <person name="Liang C."/>
            <person name="Lipzen A."/>
            <person name="Lutzoni F."/>
            <person name="Magnuson J."/>
            <person name="Mondo S."/>
            <person name="Nolan M."/>
            <person name="Ohm R."/>
            <person name="Pangilinan J."/>
            <person name="Park H.-J."/>
            <person name="Ramirez L."/>
            <person name="Alfaro M."/>
            <person name="Sun H."/>
            <person name="Tritt A."/>
            <person name="Yoshinaga Y."/>
            <person name="Zwiers L.-H."/>
            <person name="Turgeon B."/>
            <person name="Goodwin S."/>
            <person name="Spatafora J."/>
            <person name="Crous P."/>
            <person name="Grigoriev I."/>
        </authorList>
    </citation>
    <scope>NUCLEOTIDE SEQUENCE</scope>
    <source>
        <strain evidence="3">CBS 121167</strain>
    </source>
</reference>
<evidence type="ECO:0000256" key="2">
    <source>
        <dbReference type="SAM" id="Phobius"/>
    </source>
</evidence>
<feature type="transmembrane region" description="Helical" evidence="2">
    <location>
        <begin position="44"/>
        <end position="63"/>
    </location>
</feature>
<keyword evidence="2" id="KW-1133">Transmembrane helix</keyword>
<evidence type="ECO:0000256" key="1">
    <source>
        <dbReference type="SAM" id="MobiDB-lite"/>
    </source>
</evidence>
<gene>
    <name evidence="3" type="ORF">K452DRAFT_311961</name>
</gene>
<dbReference type="GeneID" id="54300982"/>
<keyword evidence="2" id="KW-0812">Transmembrane</keyword>
<evidence type="ECO:0000313" key="4">
    <source>
        <dbReference type="Proteomes" id="UP000799438"/>
    </source>
</evidence>
<protein>
    <submittedName>
        <fullName evidence="3">Uncharacterized protein</fullName>
    </submittedName>
</protein>
<accession>A0A6A6B372</accession>
<keyword evidence="2" id="KW-0472">Membrane</keyword>
<keyword evidence="4" id="KW-1185">Reference proteome</keyword>
<organism evidence="3 4">
    <name type="scientific">Aplosporella prunicola CBS 121167</name>
    <dbReference type="NCBI Taxonomy" id="1176127"/>
    <lineage>
        <taxon>Eukaryota</taxon>
        <taxon>Fungi</taxon>
        <taxon>Dikarya</taxon>
        <taxon>Ascomycota</taxon>
        <taxon>Pezizomycotina</taxon>
        <taxon>Dothideomycetes</taxon>
        <taxon>Dothideomycetes incertae sedis</taxon>
        <taxon>Botryosphaeriales</taxon>
        <taxon>Aplosporellaceae</taxon>
        <taxon>Aplosporella</taxon>
    </lineage>
</organism>
<sequence>MATAIKFLSPHVADNHGVVPYPDRACGDRVQSHSLTDKGQMLEFVVAYSIIFAVVPVSGFYYIGNETCRRIDRCIPLSLYAKFSPLKLYSKLDNYDMYIIPERSEQLIKAHIIEHLSAPGYPAQRYPDETFSACDKHRDNTVGPVPRHPQHLNSSHFADSASPNLTARNTVAAKANLADCDTVVLAACRVVFERSQPTIPVAMRPFFPGTSFYNHTRWTPDTHISFQASSPRAYAQPWPTAAIEPVNGVLRRRQPPLPLPRPQGAVPQRARAADKIRITNVSAQQLRPQQYSEPSTFEDAIVLAPENSRATFSILPEALIATIRIALYLSITIS</sequence>
<feature type="compositionally biased region" description="Polar residues" evidence="1">
    <location>
        <begin position="151"/>
        <end position="161"/>
    </location>
</feature>